<feature type="non-terminal residue" evidence="10">
    <location>
        <position position="463"/>
    </location>
</feature>
<name>A0AAD8EF73_DIPPU</name>
<evidence type="ECO:0000313" key="10">
    <source>
        <dbReference type="EMBL" id="KAJ9587624.1"/>
    </source>
</evidence>
<gene>
    <name evidence="10" type="ORF">L9F63_018945</name>
</gene>
<keyword evidence="11" id="KW-1185">Reference proteome</keyword>
<dbReference type="GO" id="GO:0042277">
    <property type="term" value="F:peptide binding"/>
    <property type="evidence" value="ECO:0007669"/>
    <property type="project" value="TreeGrafter"/>
</dbReference>
<dbReference type="Gene3D" id="1.20.1070.10">
    <property type="entry name" value="Rhodopsin 7-helix transmembrane proteins"/>
    <property type="match status" value="1"/>
</dbReference>
<evidence type="ECO:0000256" key="5">
    <source>
        <dbReference type="ARBA" id="ARBA00022989"/>
    </source>
</evidence>
<evidence type="ECO:0000259" key="9">
    <source>
        <dbReference type="PROSITE" id="PS50262"/>
    </source>
</evidence>
<accession>A0AAD8EF73</accession>
<dbReference type="InterPro" id="IPR000276">
    <property type="entry name" value="GPCR_Rhodpsn"/>
</dbReference>
<comment type="caution">
    <text evidence="10">The sequence shown here is derived from an EMBL/GenBank/DDBJ whole genome shotgun (WGS) entry which is preliminary data.</text>
</comment>
<protein>
    <recommendedName>
        <fullName evidence="9">G-protein coupled receptors family 1 profile domain-containing protein</fullName>
    </recommendedName>
</protein>
<reference evidence="10" key="1">
    <citation type="journal article" date="2023" name="IScience">
        <title>Live-bearing cockroach genome reveals convergent evolutionary mechanisms linked to viviparity in insects and beyond.</title>
        <authorList>
            <person name="Fouks B."/>
            <person name="Harrison M.C."/>
            <person name="Mikhailova A.A."/>
            <person name="Marchal E."/>
            <person name="English S."/>
            <person name="Carruthers M."/>
            <person name="Jennings E.C."/>
            <person name="Chiamaka E.L."/>
            <person name="Frigard R.A."/>
            <person name="Pippel M."/>
            <person name="Attardo G.M."/>
            <person name="Benoit J.B."/>
            <person name="Bornberg-Bauer E."/>
            <person name="Tobe S.S."/>
        </authorList>
    </citation>
    <scope>NUCLEOTIDE SEQUENCE</scope>
    <source>
        <strain evidence="10">Stay&amp;Tobe</strain>
    </source>
</reference>
<keyword evidence="6 8" id="KW-0472">Membrane</keyword>
<keyword evidence="5 8" id="KW-1133">Transmembrane helix</keyword>
<evidence type="ECO:0000313" key="11">
    <source>
        <dbReference type="Proteomes" id="UP001233999"/>
    </source>
</evidence>
<keyword evidence="7" id="KW-0675">Receptor</keyword>
<dbReference type="Pfam" id="PF00001">
    <property type="entry name" value="7tm_1"/>
    <property type="match status" value="1"/>
</dbReference>
<sequence length="463" mass="50127">NVRGIEAAILNDRRVQLRALSQNFNISYGAVWSQGLLFHQALVDCARAAILIPLGVSIYRCQPVNKCSLVETAFLLLVTVSTVNMLTTVLNDSPVFPEDDEEEADLTAPLLMDSPQCVLFGTFMIWFASITINLGPTFLSGALAANSETGHNAPSCPLVHGPFRHYVLNVLWIVINVICVVLTLFHLHKLHRDLTKANVEAVRVAGLVTTLVSVTGGAGGGAALGNSPAIGGGNGAIPRPGGGALEEHRRMRNYLRRMEREGVQRVKMFLVITAAYVLFWGPLFFVTLVHHPALGNQLGYEITLHVAYVHAFVNPTLFLVLHRGLRQAALDLCCGCCTQWSTWLLNITSNNSNNDSSTTIYRQQTAPTLLPPPPQPPATSIGDISLLKPPLPPVNNKPQLGNENMMFGNDPWGPTINSQQHLQILLDDDDDEMTSVPPVLPLNGGGNLMRYSPTACSEGGSPA</sequence>
<feature type="domain" description="G-protein coupled receptors family 1 profile" evidence="9">
    <location>
        <begin position="75"/>
        <end position="318"/>
    </location>
</feature>
<feature type="transmembrane region" description="Helical" evidence="8">
    <location>
        <begin position="165"/>
        <end position="187"/>
    </location>
</feature>
<dbReference type="GO" id="GO:0005886">
    <property type="term" value="C:plasma membrane"/>
    <property type="evidence" value="ECO:0007669"/>
    <property type="project" value="UniProtKB-SubCell"/>
</dbReference>
<reference evidence="10" key="2">
    <citation type="submission" date="2023-05" db="EMBL/GenBank/DDBJ databases">
        <authorList>
            <person name="Fouks B."/>
        </authorList>
    </citation>
    <scope>NUCLEOTIDE SEQUENCE</scope>
    <source>
        <strain evidence="10">Stay&amp;Tobe</strain>
        <tissue evidence="10">Testes</tissue>
    </source>
</reference>
<comment type="subcellular location">
    <subcellularLocation>
        <location evidence="1">Cell membrane</location>
        <topology evidence="1">Multi-pass membrane protein</topology>
    </subcellularLocation>
</comment>
<feature type="transmembrane region" description="Helical" evidence="8">
    <location>
        <begin position="266"/>
        <end position="290"/>
    </location>
</feature>
<dbReference type="AlphaFoldDB" id="A0AAD8EF73"/>
<dbReference type="GO" id="GO:0004930">
    <property type="term" value="F:G protein-coupled receptor activity"/>
    <property type="evidence" value="ECO:0007669"/>
    <property type="project" value="InterPro"/>
</dbReference>
<evidence type="ECO:0000256" key="7">
    <source>
        <dbReference type="ARBA" id="ARBA00023170"/>
    </source>
</evidence>
<evidence type="ECO:0000256" key="3">
    <source>
        <dbReference type="ARBA" id="ARBA00022475"/>
    </source>
</evidence>
<evidence type="ECO:0000256" key="4">
    <source>
        <dbReference type="ARBA" id="ARBA00022692"/>
    </source>
</evidence>
<dbReference type="InterPro" id="IPR017452">
    <property type="entry name" value="GPCR_Rhodpsn_7TM"/>
</dbReference>
<evidence type="ECO:0000256" key="2">
    <source>
        <dbReference type="ARBA" id="ARBA00010663"/>
    </source>
</evidence>
<dbReference type="PANTHER" id="PTHR24241">
    <property type="entry name" value="NEUROPEPTIDE RECEPTOR-RELATED G-PROTEIN COUPLED RECEPTOR"/>
    <property type="match status" value="1"/>
</dbReference>
<feature type="transmembrane region" description="Helical" evidence="8">
    <location>
        <begin position="118"/>
        <end position="145"/>
    </location>
</feature>
<keyword evidence="3" id="KW-1003">Cell membrane</keyword>
<comment type="similarity">
    <text evidence="2">Belongs to the G-protein coupled receptor 1 family.</text>
</comment>
<dbReference type="PANTHER" id="PTHR24241:SF76">
    <property type="entry name" value="NEUROPEPTIDE SIFAMIDE RECEPTOR"/>
    <property type="match status" value="1"/>
</dbReference>
<dbReference type="Proteomes" id="UP001233999">
    <property type="component" value="Unassembled WGS sequence"/>
</dbReference>
<proteinExistence type="inferred from homology"/>
<organism evidence="10 11">
    <name type="scientific">Diploptera punctata</name>
    <name type="common">Pacific beetle cockroach</name>
    <dbReference type="NCBI Taxonomy" id="6984"/>
    <lineage>
        <taxon>Eukaryota</taxon>
        <taxon>Metazoa</taxon>
        <taxon>Ecdysozoa</taxon>
        <taxon>Arthropoda</taxon>
        <taxon>Hexapoda</taxon>
        <taxon>Insecta</taxon>
        <taxon>Pterygota</taxon>
        <taxon>Neoptera</taxon>
        <taxon>Polyneoptera</taxon>
        <taxon>Dictyoptera</taxon>
        <taxon>Blattodea</taxon>
        <taxon>Blaberoidea</taxon>
        <taxon>Blaberidae</taxon>
        <taxon>Diplopterinae</taxon>
        <taxon>Diploptera</taxon>
    </lineage>
</organism>
<keyword evidence="4 8" id="KW-0812">Transmembrane</keyword>
<dbReference type="GO" id="GO:0032870">
    <property type="term" value="P:cellular response to hormone stimulus"/>
    <property type="evidence" value="ECO:0007669"/>
    <property type="project" value="TreeGrafter"/>
</dbReference>
<dbReference type="EMBL" id="JASPKZ010006081">
    <property type="protein sequence ID" value="KAJ9587624.1"/>
    <property type="molecule type" value="Genomic_DNA"/>
</dbReference>
<evidence type="ECO:0000256" key="1">
    <source>
        <dbReference type="ARBA" id="ARBA00004651"/>
    </source>
</evidence>
<evidence type="ECO:0000256" key="8">
    <source>
        <dbReference type="SAM" id="Phobius"/>
    </source>
</evidence>
<dbReference type="PROSITE" id="PS50262">
    <property type="entry name" value="G_PROTEIN_RECEP_F1_2"/>
    <property type="match status" value="1"/>
</dbReference>
<feature type="transmembrane region" description="Helical" evidence="8">
    <location>
        <begin position="302"/>
        <end position="321"/>
    </location>
</feature>
<evidence type="ECO:0000256" key="6">
    <source>
        <dbReference type="ARBA" id="ARBA00023136"/>
    </source>
</evidence>
<dbReference type="SUPFAM" id="SSF81321">
    <property type="entry name" value="Family A G protein-coupled receptor-like"/>
    <property type="match status" value="1"/>
</dbReference>